<protein>
    <submittedName>
        <fullName evidence="2">Uncharacterized protein</fullName>
    </submittedName>
</protein>
<evidence type="ECO:0000256" key="1">
    <source>
        <dbReference type="SAM" id="Phobius"/>
    </source>
</evidence>
<keyword evidence="1" id="KW-1133">Transmembrane helix</keyword>
<feature type="transmembrane region" description="Helical" evidence="1">
    <location>
        <begin position="12"/>
        <end position="36"/>
    </location>
</feature>
<keyword evidence="1" id="KW-0812">Transmembrane</keyword>
<organism evidence="2">
    <name type="scientific">uncultured bacterium</name>
    <name type="common">gcode 4</name>
    <dbReference type="NCBI Taxonomy" id="1234023"/>
    <lineage>
        <taxon>Bacteria</taxon>
        <taxon>environmental samples</taxon>
    </lineage>
</organism>
<keyword evidence="1" id="KW-0472">Membrane</keyword>
<accession>K1XXQ7</accession>
<reference evidence="2" key="1">
    <citation type="journal article" date="2012" name="Science">
        <title>Fermentation, hydrogen, and sulfur metabolism in multiple uncultivated bacterial phyla.</title>
        <authorList>
            <person name="Wrighton K.C."/>
            <person name="Thomas B.C."/>
            <person name="Sharon I."/>
            <person name="Miller C.S."/>
            <person name="Castelle C.J."/>
            <person name="VerBerkmoes N.C."/>
            <person name="Wilkins M.J."/>
            <person name="Hettich R.L."/>
            <person name="Lipton M.S."/>
            <person name="Williams K.H."/>
            <person name="Long P.E."/>
            <person name="Banfield J.F."/>
        </authorList>
    </citation>
    <scope>NUCLEOTIDE SEQUENCE [LARGE SCALE GENOMIC DNA]</scope>
</reference>
<dbReference type="AlphaFoldDB" id="K1XXQ7"/>
<proteinExistence type="predicted"/>
<name>K1XXQ7_9BACT</name>
<sequence length="306" mass="32750">MKFPSFPIGRFAVQWAVFGFSAAVTVIIVSIVYATVSWGSLPTVNSGSGLTATAWNDLVSHVNQSVKQASPVITVSGSNVGIGITTPATNLEVHSATAAALRISGANGNSQQLQFGSVTAPTQAYLYSYYNGGSPYFSIYNNAVEAVHIDNLGNVGIGTTSPVAKLDIQGTMKQGNLTTYVRTPSFSQLPNTITYPILRQFHDSANWSEGGILVEVFTFNYNASIFDYGMSFARYGYGANSADVLTKIAGSQTPTWGAVTQISGNYYYRDLSITVPAYYIVTVRITSPIPITSDLTSPQANVVYLY</sequence>
<comment type="caution">
    <text evidence="2">The sequence shown here is derived from an EMBL/GenBank/DDBJ whole genome shotgun (WGS) entry which is preliminary data.</text>
</comment>
<dbReference type="EMBL" id="AMFJ01034306">
    <property type="protein sequence ID" value="EKD29716.1"/>
    <property type="molecule type" value="Genomic_DNA"/>
</dbReference>
<gene>
    <name evidence="2" type="ORF">ACD_78C00306G0002</name>
</gene>
<evidence type="ECO:0000313" key="2">
    <source>
        <dbReference type="EMBL" id="EKD29716.1"/>
    </source>
</evidence>